<proteinExistence type="predicted"/>
<keyword evidence="2" id="KW-1185">Reference proteome</keyword>
<comment type="caution">
    <text evidence="1">The sequence shown here is derived from an EMBL/GenBank/DDBJ whole genome shotgun (WGS) entry which is preliminary data.</text>
</comment>
<accession>A0AAV6SP55</accession>
<evidence type="ECO:0000313" key="1">
    <source>
        <dbReference type="EMBL" id="KAG7518854.1"/>
    </source>
</evidence>
<reference evidence="1 2" key="1">
    <citation type="journal article" date="2021" name="Sci. Rep.">
        <title>Chromosome anchoring in Senegalese sole (Solea senegalensis) reveals sex-associated markers and genome rearrangements in flatfish.</title>
        <authorList>
            <person name="Guerrero-Cozar I."/>
            <person name="Gomez-Garrido J."/>
            <person name="Berbel C."/>
            <person name="Martinez-Blanch J.F."/>
            <person name="Alioto T."/>
            <person name="Claros M.G."/>
            <person name="Gagnaire P.A."/>
            <person name="Manchado M."/>
        </authorList>
    </citation>
    <scope>NUCLEOTIDE SEQUENCE [LARGE SCALE GENOMIC DNA]</scope>
    <source>
        <strain evidence="1">Sse05_10M</strain>
    </source>
</reference>
<dbReference type="Proteomes" id="UP000693946">
    <property type="component" value="Linkage Group LG12"/>
</dbReference>
<organism evidence="1 2">
    <name type="scientific">Solea senegalensis</name>
    <name type="common">Senegalese sole</name>
    <dbReference type="NCBI Taxonomy" id="28829"/>
    <lineage>
        <taxon>Eukaryota</taxon>
        <taxon>Metazoa</taxon>
        <taxon>Chordata</taxon>
        <taxon>Craniata</taxon>
        <taxon>Vertebrata</taxon>
        <taxon>Euteleostomi</taxon>
        <taxon>Actinopterygii</taxon>
        <taxon>Neopterygii</taxon>
        <taxon>Teleostei</taxon>
        <taxon>Neoteleostei</taxon>
        <taxon>Acanthomorphata</taxon>
        <taxon>Carangaria</taxon>
        <taxon>Pleuronectiformes</taxon>
        <taxon>Pleuronectoidei</taxon>
        <taxon>Soleidae</taxon>
        <taxon>Solea</taxon>
    </lineage>
</organism>
<sequence length="92" mass="10179">MANYGYHKSLCSRFITDLISDDLQTGIRLSPSKRREEKTPGTALISTVCNVPDDISTPPALILSKLSGHRLQKTEEEINASCSAFLFVLTCY</sequence>
<evidence type="ECO:0000313" key="2">
    <source>
        <dbReference type="Proteomes" id="UP000693946"/>
    </source>
</evidence>
<protein>
    <submittedName>
        <fullName evidence="1">Uncharacterized protein</fullName>
    </submittedName>
</protein>
<dbReference type="AlphaFoldDB" id="A0AAV6SP55"/>
<dbReference type="EMBL" id="JAGKHQ010000004">
    <property type="protein sequence ID" value="KAG7518854.1"/>
    <property type="molecule type" value="Genomic_DNA"/>
</dbReference>
<gene>
    <name evidence="1" type="ORF">JOB18_045285</name>
</gene>
<name>A0AAV6SP55_SOLSE</name>